<dbReference type="SUPFAM" id="SSF81383">
    <property type="entry name" value="F-box domain"/>
    <property type="match status" value="1"/>
</dbReference>
<evidence type="ECO:0000313" key="2">
    <source>
        <dbReference type="EnsemblMetazoa" id="PPA03803.1"/>
    </source>
</evidence>
<dbReference type="EnsemblMetazoa" id="PPA03803.1">
    <property type="protein sequence ID" value="PPA03803.1"/>
    <property type="gene ID" value="WBGene00093357"/>
</dbReference>
<gene>
    <name evidence="2" type="primary">WBGene00093357</name>
</gene>
<reference evidence="3" key="1">
    <citation type="journal article" date="2008" name="Nat. Genet.">
        <title>The Pristionchus pacificus genome provides a unique perspective on nematode lifestyle and parasitism.</title>
        <authorList>
            <person name="Dieterich C."/>
            <person name="Clifton S.W."/>
            <person name="Schuster L.N."/>
            <person name="Chinwalla A."/>
            <person name="Delehaunty K."/>
            <person name="Dinkelacker I."/>
            <person name="Fulton L."/>
            <person name="Fulton R."/>
            <person name="Godfrey J."/>
            <person name="Minx P."/>
            <person name="Mitreva M."/>
            <person name="Roeseler W."/>
            <person name="Tian H."/>
            <person name="Witte H."/>
            <person name="Yang S.P."/>
            <person name="Wilson R.K."/>
            <person name="Sommer R.J."/>
        </authorList>
    </citation>
    <scope>NUCLEOTIDE SEQUENCE [LARGE SCALE GENOMIC DNA]</scope>
    <source>
        <strain evidence="3">PS312</strain>
    </source>
</reference>
<proteinExistence type="predicted"/>
<keyword evidence="3" id="KW-1185">Reference proteome</keyword>
<dbReference type="PROSITE" id="PS50181">
    <property type="entry name" value="FBOX"/>
    <property type="match status" value="1"/>
</dbReference>
<protein>
    <recommendedName>
        <fullName evidence="1">F-box domain-containing protein</fullName>
    </recommendedName>
</protein>
<sequence length="355" mass="40520">MSANNSLSDQIRSLHMVTLDSIPSDALGHILYFANLQDRLNVRRVCRALEEGVSRTIWHNFKPNSCKLEDLELKELPWPKPSSKSKPLGFLTVRIGRLSKDYRLQEKAEFPRFLERLGCGLRVSRVVLCGMTFNTSGTIFIESILKKNMVFKSMELVVCRRTQIRTPSQASRVCAKAQEQDHRVDASGRVVDEHLPALAHVSTIGRVAKPFVIDDETFLRMVDAQRVLMLKRGKVELTEHGLLAAFLAIADNPQPQYVEITVELMTAIKFMYFFGSELTWDGFMPSNQDYVHVFVKRCRKKGRTESLLVTIVNHRRSSIFLQTPVSQSLTEDTIAEIYNEPHMLARGNPWIFHSS</sequence>
<reference evidence="2" key="2">
    <citation type="submission" date="2022-06" db="UniProtKB">
        <authorList>
            <consortium name="EnsemblMetazoa"/>
        </authorList>
    </citation>
    <scope>IDENTIFICATION</scope>
    <source>
        <strain evidence="2">PS312</strain>
    </source>
</reference>
<dbReference type="InterPro" id="IPR036047">
    <property type="entry name" value="F-box-like_dom_sf"/>
</dbReference>
<evidence type="ECO:0000313" key="3">
    <source>
        <dbReference type="Proteomes" id="UP000005239"/>
    </source>
</evidence>
<dbReference type="AlphaFoldDB" id="A0A8R1YA13"/>
<name>A0A8R1YA13_PRIPA</name>
<feature type="domain" description="F-box" evidence="1">
    <location>
        <begin position="16"/>
        <end position="61"/>
    </location>
</feature>
<organism evidence="2 3">
    <name type="scientific">Pristionchus pacificus</name>
    <name type="common">Parasitic nematode worm</name>
    <dbReference type="NCBI Taxonomy" id="54126"/>
    <lineage>
        <taxon>Eukaryota</taxon>
        <taxon>Metazoa</taxon>
        <taxon>Ecdysozoa</taxon>
        <taxon>Nematoda</taxon>
        <taxon>Chromadorea</taxon>
        <taxon>Rhabditida</taxon>
        <taxon>Rhabditina</taxon>
        <taxon>Diplogasteromorpha</taxon>
        <taxon>Diplogasteroidea</taxon>
        <taxon>Neodiplogasteridae</taxon>
        <taxon>Pristionchus</taxon>
    </lineage>
</organism>
<evidence type="ECO:0000259" key="1">
    <source>
        <dbReference type="PROSITE" id="PS50181"/>
    </source>
</evidence>
<dbReference type="Proteomes" id="UP000005239">
    <property type="component" value="Unassembled WGS sequence"/>
</dbReference>
<accession>A0A8R1YA13</accession>
<dbReference type="InterPro" id="IPR001810">
    <property type="entry name" value="F-box_dom"/>
</dbReference>